<evidence type="ECO:0000313" key="2">
    <source>
        <dbReference type="EMBL" id="MFD0857199.1"/>
    </source>
</evidence>
<comment type="caution">
    <text evidence="2">The sequence shown here is derived from an EMBL/GenBank/DDBJ whole genome shotgun (WGS) entry which is preliminary data.</text>
</comment>
<feature type="compositionally biased region" description="Basic residues" evidence="1">
    <location>
        <begin position="66"/>
        <end position="78"/>
    </location>
</feature>
<feature type="region of interest" description="Disordered" evidence="1">
    <location>
        <begin position="66"/>
        <end position="88"/>
    </location>
</feature>
<accession>A0ABW3CT50</accession>
<keyword evidence="3" id="KW-1185">Reference proteome</keyword>
<gene>
    <name evidence="2" type="ORF">ACFQ07_33660</name>
</gene>
<dbReference type="Proteomes" id="UP001597083">
    <property type="component" value="Unassembled WGS sequence"/>
</dbReference>
<protein>
    <submittedName>
        <fullName evidence="2">Uncharacterized protein</fullName>
    </submittedName>
</protein>
<dbReference type="EMBL" id="JBHTIR010004382">
    <property type="protein sequence ID" value="MFD0857199.1"/>
    <property type="molecule type" value="Genomic_DNA"/>
</dbReference>
<organism evidence="2 3">
    <name type="scientific">Actinomadura adrarensis</name>
    <dbReference type="NCBI Taxonomy" id="1819600"/>
    <lineage>
        <taxon>Bacteria</taxon>
        <taxon>Bacillati</taxon>
        <taxon>Actinomycetota</taxon>
        <taxon>Actinomycetes</taxon>
        <taxon>Streptosporangiales</taxon>
        <taxon>Thermomonosporaceae</taxon>
        <taxon>Actinomadura</taxon>
    </lineage>
</organism>
<proteinExistence type="predicted"/>
<name>A0ABW3CT50_9ACTN</name>
<evidence type="ECO:0000256" key="1">
    <source>
        <dbReference type="SAM" id="MobiDB-lite"/>
    </source>
</evidence>
<reference evidence="3" key="1">
    <citation type="journal article" date="2019" name="Int. J. Syst. Evol. Microbiol.">
        <title>The Global Catalogue of Microorganisms (GCM) 10K type strain sequencing project: providing services to taxonomists for standard genome sequencing and annotation.</title>
        <authorList>
            <consortium name="The Broad Institute Genomics Platform"/>
            <consortium name="The Broad Institute Genome Sequencing Center for Infectious Disease"/>
            <person name="Wu L."/>
            <person name="Ma J."/>
        </authorList>
    </citation>
    <scope>NUCLEOTIDE SEQUENCE [LARGE SCALE GENOMIC DNA]</scope>
    <source>
        <strain evidence="3">JCM 31696</strain>
    </source>
</reference>
<feature type="region of interest" description="Disordered" evidence="1">
    <location>
        <begin position="27"/>
        <end position="47"/>
    </location>
</feature>
<sequence>MTSTEPIQRPTERGRVRRLDQPVMSTIVPNQRPPRVCRLPPPDVSPGEAAAKLGDQTGLVGTGRVRRASKGFRSHRTPPHRDVRQSRTTAVASVMRSGSASGSPRELKDQARLPTTVGRHVIVPEACRARPQHPGTCGFVTRTSSASGLASGVRLGIASGLRCVVTKV</sequence>
<evidence type="ECO:0000313" key="3">
    <source>
        <dbReference type="Proteomes" id="UP001597083"/>
    </source>
</evidence>